<accession>A0A5A7TK52</accession>
<dbReference type="PANTHER" id="PTHR35046:SF9">
    <property type="entry name" value="RNA-DIRECTED DNA POLYMERASE"/>
    <property type="match status" value="1"/>
</dbReference>
<reference evidence="3 4" key="1">
    <citation type="submission" date="2019-08" db="EMBL/GenBank/DDBJ databases">
        <title>Draft genome sequences of two oriental melons (Cucumis melo L. var makuwa).</title>
        <authorList>
            <person name="Kwon S.-Y."/>
        </authorList>
    </citation>
    <scope>NUCLEOTIDE SEQUENCE [LARGE SCALE GENOMIC DNA]</scope>
    <source>
        <strain evidence="4">cv. SW 3</strain>
        <tissue evidence="3">Leaf</tissue>
    </source>
</reference>
<comment type="caution">
    <text evidence="3">The sequence shown here is derived from an EMBL/GenBank/DDBJ whole genome shotgun (WGS) entry which is preliminary data.</text>
</comment>
<proteinExistence type="predicted"/>
<evidence type="ECO:0000313" key="3">
    <source>
        <dbReference type="EMBL" id="KAA0043652.1"/>
    </source>
</evidence>
<organism evidence="3 4">
    <name type="scientific">Cucumis melo var. makuwa</name>
    <name type="common">Oriental melon</name>
    <dbReference type="NCBI Taxonomy" id="1194695"/>
    <lineage>
        <taxon>Eukaryota</taxon>
        <taxon>Viridiplantae</taxon>
        <taxon>Streptophyta</taxon>
        <taxon>Embryophyta</taxon>
        <taxon>Tracheophyta</taxon>
        <taxon>Spermatophyta</taxon>
        <taxon>Magnoliopsida</taxon>
        <taxon>eudicotyledons</taxon>
        <taxon>Gunneridae</taxon>
        <taxon>Pentapetalae</taxon>
        <taxon>rosids</taxon>
        <taxon>fabids</taxon>
        <taxon>Cucurbitales</taxon>
        <taxon>Cucurbitaceae</taxon>
        <taxon>Benincaseae</taxon>
        <taxon>Cucumis</taxon>
    </lineage>
</organism>
<dbReference type="Proteomes" id="UP000321393">
    <property type="component" value="Unassembled WGS sequence"/>
</dbReference>
<name>A0A5A7TK52_CUCMM</name>
<dbReference type="OrthoDB" id="1731207at2759"/>
<dbReference type="InterPro" id="IPR005162">
    <property type="entry name" value="Retrotrans_gag_dom"/>
</dbReference>
<evidence type="ECO:0000313" key="4">
    <source>
        <dbReference type="Proteomes" id="UP000321393"/>
    </source>
</evidence>
<protein>
    <recommendedName>
        <fullName evidence="2">Retrotransposon gag domain-containing protein</fullName>
    </recommendedName>
</protein>
<dbReference type="PANTHER" id="PTHR35046">
    <property type="entry name" value="ZINC KNUCKLE (CCHC-TYPE) FAMILY PROTEIN"/>
    <property type="match status" value="1"/>
</dbReference>
<feature type="compositionally biased region" description="Acidic residues" evidence="1">
    <location>
        <begin position="61"/>
        <end position="74"/>
    </location>
</feature>
<evidence type="ECO:0000259" key="2">
    <source>
        <dbReference type="Pfam" id="PF03732"/>
    </source>
</evidence>
<feature type="region of interest" description="Disordered" evidence="1">
    <location>
        <begin position="42"/>
        <end position="74"/>
    </location>
</feature>
<dbReference type="EMBL" id="SSTE01015080">
    <property type="protein sequence ID" value="KAA0043652.1"/>
    <property type="molecule type" value="Genomic_DNA"/>
</dbReference>
<sequence length="238" mass="28446">MENQNDEVQLREAQQGVIARMISNMEALTDRLERFEIENRARERMPPPLAPPMLINHNDNQDEGDGSDDLDDDQVTLLGEPRRVGHGVVRRRGRGRAYQNIQRRAQQEASQFECNMRAIKFKIPKFFRKTDPKEYIKWEKEVENVFPCHNFTDEQKVRFYVSKLKDYAQTWWDKLMSRRRRNLEAPIDSWYEFKESMRKRFVPNHFQRDMAQELQALRQGSKSVERLLQRDGHFDGST</sequence>
<dbReference type="AlphaFoldDB" id="A0A5A7TK52"/>
<gene>
    <name evidence="3" type="ORF">E6C27_scaffold320G001000</name>
</gene>
<feature type="domain" description="Retrotransposon gag" evidence="2">
    <location>
        <begin position="159"/>
        <end position="226"/>
    </location>
</feature>
<dbReference type="Pfam" id="PF03732">
    <property type="entry name" value="Retrotrans_gag"/>
    <property type="match status" value="1"/>
</dbReference>
<evidence type="ECO:0000256" key="1">
    <source>
        <dbReference type="SAM" id="MobiDB-lite"/>
    </source>
</evidence>